<evidence type="ECO:0000313" key="3">
    <source>
        <dbReference type="Proteomes" id="UP000281553"/>
    </source>
</evidence>
<dbReference type="AlphaFoldDB" id="A0A3P7LIN5"/>
<evidence type="ECO:0000259" key="1">
    <source>
        <dbReference type="Pfam" id="PF23312"/>
    </source>
</evidence>
<evidence type="ECO:0000313" key="2">
    <source>
        <dbReference type="EMBL" id="VDN16755.1"/>
    </source>
</evidence>
<dbReference type="Proteomes" id="UP000281553">
    <property type="component" value="Unassembled WGS sequence"/>
</dbReference>
<proteinExistence type="predicted"/>
<dbReference type="InterPro" id="IPR057380">
    <property type="entry name" value="UBA_SIK1/2/3"/>
</dbReference>
<name>A0A3P7LIN5_DIBLA</name>
<feature type="non-terminal residue" evidence="2">
    <location>
        <position position="135"/>
    </location>
</feature>
<dbReference type="Pfam" id="PF23312">
    <property type="entry name" value="UBA_SIK3"/>
    <property type="match status" value="1"/>
</dbReference>
<dbReference type="OrthoDB" id="193931at2759"/>
<sequence length="135" mass="15127">MTVELSCVFGFTVKHPVLAYEYVNASPLCAFACIPPNQAAFAHKCGCCDRRTGVDYNDLSRDTRTHLFLPSCSRVTILHVGKLNHLVIQIMESNGMNKQLILESLGRCAYDHLTATYLLLGERLRHTARHSLPHT</sequence>
<keyword evidence="3" id="KW-1185">Reference proteome</keyword>
<organism evidence="2 3">
    <name type="scientific">Dibothriocephalus latus</name>
    <name type="common">Fish tapeworm</name>
    <name type="synonym">Diphyllobothrium latum</name>
    <dbReference type="NCBI Taxonomy" id="60516"/>
    <lineage>
        <taxon>Eukaryota</taxon>
        <taxon>Metazoa</taxon>
        <taxon>Spiralia</taxon>
        <taxon>Lophotrochozoa</taxon>
        <taxon>Platyhelminthes</taxon>
        <taxon>Cestoda</taxon>
        <taxon>Eucestoda</taxon>
        <taxon>Diphyllobothriidea</taxon>
        <taxon>Diphyllobothriidae</taxon>
        <taxon>Dibothriocephalus</taxon>
    </lineage>
</organism>
<protein>
    <recommendedName>
        <fullName evidence="1">Protein kinase SIK1/2/3 UBA domain-containing protein</fullName>
    </recommendedName>
</protein>
<dbReference type="Gene3D" id="1.10.8.10">
    <property type="entry name" value="DNA helicase RuvA subunit, C-terminal domain"/>
    <property type="match status" value="1"/>
</dbReference>
<reference evidence="2 3" key="1">
    <citation type="submission" date="2018-11" db="EMBL/GenBank/DDBJ databases">
        <authorList>
            <consortium name="Pathogen Informatics"/>
        </authorList>
    </citation>
    <scope>NUCLEOTIDE SEQUENCE [LARGE SCALE GENOMIC DNA]</scope>
</reference>
<accession>A0A3P7LIN5</accession>
<dbReference type="EMBL" id="UYRU01066979">
    <property type="protein sequence ID" value="VDN16755.1"/>
    <property type="molecule type" value="Genomic_DNA"/>
</dbReference>
<gene>
    <name evidence="2" type="ORF">DILT_LOCUS12586</name>
</gene>
<feature type="domain" description="Protein kinase SIK1/2/3 UBA" evidence="1">
    <location>
        <begin position="86"/>
        <end position="122"/>
    </location>
</feature>